<reference evidence="1 2" key="1">
    <citation type="submission" date="2014-04" db="EMBL/GenBank/DDBJ databases">
        <title>Genome evolution of avian class.</title>
        <authorList>
            <person name="Zhang G."/>
            <person name="Li C."/>
        </authorList>
    </citation>
    <scope>NUCLEOTIDE SEQUENCE [LARGE SCALE GENOMIC DNA]</scope>
    <source>
        <strain evidence="1">BGI_N302</strain>
    </source>
</reference>
<dbReference type="Proteomes" id="UP000052976">
    <property type="component" value="Unassembled WGS sequence"/>
</dbReference>
<gene>
    <name evidence="1" type="ORF">N302_03374</name>
</gene>
<protein>
    <submittedName>
        <fullName evidence="1">Uncharacterized protein</fullName>
    </submittedName>
</protein>
<evidence type="ECO:0000313" key="1">
    <source>
        <dbReference type="EMBL" id="KFO59734.1"/>
    </source>
</evidence>
<accession>A0A091ETV6</accession>
<keyword evidence="2" id="KW-1185">Reference proteome</keyword>
<feature type="non-terminal residue" evidence="1">
    <location>
        <position position="1"/>
    </location>
</feature>
<dbReference type="AlphaFoldDB" id="A0A091ETV6"/>
<feature type="non-terminal residue" evidence="1">
    <location>
        <position position="37"/>
    </location>
</feature>
<proteinExistence type="predicted"/>
<sequence length="37" mass="4381">QTIRQLGNDIEKMVMKIHSGQIVTNLYLKLQENLRRV</sequence>
<dbReference type="EMBL" id="KK718908">
    <property type="protein sequence ID" value="KFO59734.1"/>
    <property type="molecule type" value="Genomic_DNA"/>
</dbReference>
<organism evidence="1 2">
    <name type="scientific">Corvus brachyrhynchos</name>
    <name type="common">American crow</name>
    <dbReference type="NCBI Taxonomy" id="85066"/>
    <lineage>
        <taxon>Eukaryota</taxon>
        <taxon>Metazoa</taxon>
        <taxon>Chordata</taxon>
        <taxon>Craniata</taxon>
        <taxon>Vertebrata</taxon>
        <taxon>Euteleostomi</taxon>
        <taxon>Archelosauria</taxon>
        <taxon>Archosauria</taxon>
        <taxon>Dinosauria</taxon>
        <taxon>Saurischia</taxon>
        <taxon>Theropoda</taxon>
        <taxon>Coelurosauria</taxon>
        <taxon>Aves</taxon>
        <taxon>Neognathae</taxon>
        <taxon>Neoaves</taxon>
        <taxon>Telluraves</taxon>
        <taxon>Australaves</taxon>
        <taxon>Passeriformes</taxon>
        <taxon>Corvoidea</taxon>
        <taxon>Corvidae</taxon>
        <taxon>Corvus</taxon>
    </lineage>
</organism>
<evidence type="ECO:0000313" key="2">
    <source>
        <dbReference type="Proteomes" id="UP000052976"/>
    </source>
</evidence>
<name>A0A091ETV6_CORBR</name>